<feature type="non-terminal residue" evidence="6">
    <location>
        <position position="1"/>
    </location>
</feature>
<dbReference type="Pfam" id="PF12768">
    <property type="entry name" value="Rax2"/>
    <property type="match status" value="1"/>
</dbReference>
<dbReference type="InterPro" id="IPR024982">
    <property type="entry name" value="Rax2-like_C"/>
</dbReference>
<dbReference type="GeneID" id="54482508"/>
<reference evidence="6" key="1">
    <citation type="journal article" date="2020" name="Stud. Mycol.">
        <title>101 Dothideomycetes genomes: a test case for predicting lifestyles and emergence of pathogens.</title>
        <authorList>
            <person name="Haridas S."/>
            <person name="Albert R."/>
            <person name="Binder M."/>
            <person name="Bloem J."/>
            <person name="Labutti K."/>
            <person name="Salamov A."/>
            <person name="Andreopoulos B."/>
            <person name="Baker S."/>
            <person name="Barry K."/>
            <person name="Bills G."/>
            <person name="Bluhm B."/>
            <person name="Cannon C."/>
            <person name="Castanera R."/>
            <person name="Culley D."/>
            <person name="Daum C."/>
            <person name="Ezra D."/>
            <person name="Gonzalez J."/>
            <person name="Henrissat B."/>
            <person name="Kuo A."/>
            <person name="Liang C."/>
            <person name="Lipzen A."/>
            <person name="Lutzoni F."/>
            <person name="Magnuson J."/>
            <person name="Mondo S."/>
            <person name="Nolan M."/>
            <person name="Ohm R."/>
            <person name="Pangilinan J."/>
            <person name="Park H.-J."/>
            <person name="Ramirez L."/>
            <person name="Alfaro M."/>
            <person name="Sun H."/>
            <person name="Tritt A."/>
            <person name="Yoshinaga Y."/>
            <person name="Zwiers L.-H."/>
            <person name="Turgeon B."/>
            <person name="Goodwin S."/>
            <person name="Spatafora J."/>
            <person name="Crous P."/>
            <person name="Grigoriev I."/>
        </authorList>
    </citation>
    <scope>NUCLEOTIDE SEQUENCE</scope>
    <source>
        <strain evidence="6">CBS 121739</strain>
    </source>
</reference>
<dbReference type="SUPFAM" id="SSF50965">
    <property type="entry name" value="Galactose oxidase, central domain"/>
    <property type="match status" value="1"/>
</dbReference>
<dbReference type="Pfam" id="PF20842">
    <property type="entry name" value="Rax2_2"/>
    <property type="match status" value="1"/>
</dbReference>
<organism evidence="6 7">
    <name type="scientific">Pseudovirgaria hyperparasitica</name>
    <dbReference type="NCBI Taxonomy" id="470096"/>
    <lineage>
        <taxon>Eukaryota</taxon>
        <taxon>Fungi</taxon>
        <taxon>Dikarya</taxon>
        <taxon>Ascomycota</taxon>
        <taxon>Pezizomycotina</taxon>
        <taxon>Dothideomycetes</taxon>
        <taxon>Dothideomycetes incertae sedis</taxon>
        <taxon>Acrospermales</taxon>
        <taxon>Acrospermaceae</taxon>
        <taxon>Pseudovirgaria</taxon>
    </lineage>
</organism>
<dbReference type="Proteomes" id="UP000799437">
    <property type="component" value="Unassembled WGS sequence"/>
</dbReference>
<dbReference type="GO" id="GO:1902929">
    <property type="term" value="C:plasma membrane of growing cell tip"/>
    <property type="evidence" value="ECO:0007669"/>
    <property type="project" value="TreeGrafter"/>
</dbReference>
<dbReference type="PANTHER" id="PTHR31778:SF2">
    <property type="entry name" value="BUD SITE SELECTION PROTEIN RAX2"/>
    <property type="match status" value="1"/>
</dbReference>
<dbReference type="EMBL" id="ML996585">
    <property type="protein sequence ID" value="KAF2753238.1"/>
    <property type="molecule type" value="Genomic_DNA"/>
</dbReference>
<keyword evidence="1" id="KW-0812">Transmembrane</keyword>
<keyword evidence="1" id="KW-0472">Membrane</keyword>
<dbReference type="AlphaFoldDB" id="A0A6A6VRD4"/>
<evidence type="ECO:0000259" key="3">
    <source>
        <dbReference type="Pfam" id="PF12768"/>
    </source>
</evidence>
<feature type="transmembrane region" description="Helical" evidence="1">
    <location>
        <begin position="1145"/>
        <end position="1172"/>
    </location>
</feature>
<keyword evidence="1" id="KW-1133">Transmembrane helix</keyword>
<evidence type="ECO:0000256" key="2">
    <source>
        <dbReference type="SAM" id="SignalP"/>
    </source>
</evidence>
<dbReference type="InterPro" id="IPR048266">
    <property type="entry name" value="Rax2-like_second"/>
</dbReference>
<feature type="domain" description="Rax2-like second" evidence="4">
    <location>
        <begin position="210"/>
        <end position="357"/>
    </location>
</feature>
<dbReference type="Gene3D" id="2.120.10.80">
    <property type="entry name" value="Kelch-type beta propeller"/>
    <property type="match status" value="1"/>
</dbReference>
<feature type="non-terminal residue" evidence="6">
    <location>
        <position position="1210"/>
    </location>
</feature>
<dbReference type="RefSeq" id="XP_033595689.1">
    <property type="nucleotide sequence ID" value="XM_033741454.1"/>
</dbReference>
<dbReference type="PANTHER" id="PTHR31778">
    <property type="entry name" value="BUD SITE SELECTION PROTEIN RAX2"/>
    <property type="match status" value="1"/>
</dbReference>
<dbReference type="Pfam" id="PF20843">
    <property type="entry name" value="Rax2_3"/>
    <property type="match status" value="1"/>
</dbReference>
<protein>
    <recommendedName>
        <fullName evidence="8">Cellular morphogenesis protein</fullName>
    </recommendedName>
</protein>
<name>A0A6A6VRD4_9PEZI</name>
<dbReference type="InterPro" id="IPR048265">
    <property type="entry name" value="Rax2-like_third"/>
</dbReference>
<evidence type="ECO:0000313" key="6">
    <source>
        <dbReference type="EMBL" id="KAF2753238.1"/>
    </source>
</evidence>
<proteinExistence type="predicted"/>
<accession>A0A6A6VRD4</accession>
<feature type="domain" description="Rax2-like third" evidence="5">
    <location>
        <begin position="368"/>
        <end position="529"/>
    </location>
</feature>
<gene>
    <name evidence="6" type="ORF">EJ05DRAFT_419255</name>
</gene>
<dbReference type="OrthoDB" id="2503993at2759"/>
<evidence type="ECO:0000256" key="1">
    <source>
        <dbReference type="SAM" id="Phobius"/>
    </source>
</evidence>
<sequence length="1210" mass="128290">SIIALSSLLASPVAAFNFTPAPSSNLRLDTLGRVAFAGDFDGLSLFQYLEQNEDSYYTNGSQSLLSRFPNGAFASISLADAHIKAMCPYFINGELQGLVVGGNFTSVGGINSQGVANINVDTGEVTPLPGLSGKVAALYCDDDSGYVYVGGEFQGLNSTNAIIWTGQWTNMPFQGFNKPVTSIIKASNGNFIFGGAFDGLGNNSTGTKKNDTQVIPVASGQVTATNSIQRDGFGDPRNIICKTADSDGSGNTWLAADNSPATWQDNFRFGFQPSLLRLYNTKIEGRGTKTWRYTALPDTGIMNFTYINKDGERAYCDATCPLPEGNTTAQDFEFVNTIGMNGFRIDISDWYGPGAGLAGIELFQDDIYSYAISSFNEPQCDDVSPAAATATVTGPWLVSPSNANTNSDYLSIRVNDTISEQSAAGVSVQFKPNLEQSGNYSIKLYTPGCIQDNTCSFRGRVSVSANTGSDTPVTAELAQTNNYDKYDEIFNGFIDASSQPSLTLSPTAGQTPNLGYLVFVAQRVRFELIAASTGDLQGLFEYNPNQQTVDINKLDSSAINRAGQGLTNGAIVKELAIQGDDTFVGGNFTSDAFSNIFKISGGNATSLSQGGLNNEVMTFYHDDTRLFVGGNFTATRNGGTAGLNGIALYSINDDSWTALGSGVDGIVQSILPLPLNLTGDQPETCIAVSGLFSSVFAFSNNAAFDAQGFAIWVPSVSNWLHNTDFATISLQGRLDTMANVPNSSPFYSGSVSSQALAASGAVGLRDSDGLQLQQLPFRLHPTPSSQQASRKRAATINGLNVTGAATGLIYEENDLNYTIIAGNFNAQVDGTNITNILIVNGTDSVTGLHDELPSESTFVTVGIQDRNGAALLFAGGSVTGTVNNDNVNGLVIYDLRAAKLHDPQPEGLTANDNEAVVHAVAVQTNSADVYVAGDFESAGSLACPSVCVYSTDLNQWNRPGDGIGGSVSVMQWTTDTVLIMGGNMTSGSNRTTMVTYDTTSRVFTSFPGADAMPGPVTSLSAANADRTQFWAGGTALNGSAFLQKYDGSQWQSISHLLGENTVISALQVMPLTDDHDNNDLMEGNRALLVMGQLNVPNYGNASSALYDGRTFTPFIISSSSRNTGGIISHAFVQRDDFFTSDDGHLAVGFVVLIALAIALGLIALIVLAGIVAERWRRRRDGYMPANQNMMSGAGNMDRIRPEALFGTLSK</sequence>
<dbReference type="InterPro" id="IPR011043">
    <property type="entry name" value="Gal_Oxase/kelch_b-propeller"/>
</dbReference>
<evidence type="ECO:0000313" key="7">
    <source>
        <dbReference type="Proteomes" id="UP000799437"/>
    </source>
</evidence>
<evidence type="ECO:0000259" key="4">
    <source>
        <dbReference type="Pfam" id="PF20842"/>
    </source>
</evidence>
<keyword evidence="7" id="KW-1185">Reference proteome</keyword>
<feature type="domain" description="Rax2-like C-terminal" evidence="3">
    <location>
        <begin position="890"/>
        <end position="1140"/>
    </location>
</feature>
<feature type="signal peptide" evidence="2">
    <location>
        <begin position="1"/>
        <end position="15"/>
    </location>
</feature>
<keyword evidence="2" id="KW-0732">Signal</keyword>
<evidence type="ECO:0000259" key="5">
    <source>
        <dbReference type="Pfam" id="PF20843"/>
    </source>
</evidence>
<dbReference type="InterPro" id="IPR015915">
    <property type="entry name" value="Kelch-typ_b-propeller"/>
</dbReference>
<evidence type="ECO:0008006" key="8">
    <source>
        <dbReference type="Google" id="ProtNLM"/>
    </source>
</evidence>
<feature type="chain" id="PRO_5025664202" description="Cellular morphogenesis protein" evidence="2">
    <location>
        <begin position="16"/>
        <end position="1210"/>
    </location>
</feature>